<gene>
    <name evidence="3" type="primary">Exoc3l2</name>
    <name evidence="3" type="ORF">HERCAC_R15021</name>
</gene>
<sequence length="742" mass="82402">EEEEDGDPFAANPESRYRRRATLERLVGLAPFGRARRPPPKDGEGDGGRARRRSEDFGLLRRLPGRRKASVEALAERPVPKRSSLLRLALGTRGQRGSAGERLSTVESEGVADGDQDGGGQRQEGHGKAREPLSVLEILELIQRRDLVAADEQIIALEAECVTSSLSPSSSPVPAAGRQARDVALLYEALLAQLWAVVGEAVPAARPYPPLRLVIRVLEQEEATDRRHPPGTPGRPRALRRRWQEAVGRAAGERLAQVAPAVGLGARLAALAARVVGDLGAVRCHVAPAYPPEYGAFGVYARGYHRALAQQLGALAQRPLAVPDLYLLLDWHSNTYPREVLGHPEVGALLQAQALGPLLPPETQRSLESSCIAAVKVRAPRRAPGWAPVVAMSPRWWPCPHARPRPCPQLLRAHVDRAPQITPEFGMEMAHSLLGVLVAFLHSFQRKVERFLEAPSEATPPDGATSRAIALVNCCPPFRAFAERLAQFGHPESEEPRRQAHVALDKVTRLCNHVLTQRLFEDLKPYFNKLMKRKWLTSSDAFDTIVMLITSFTQKLRPLRPEPYQVLVSEVHRRVLIEYVRPLLQVRLVCTSAKMRARVAARLGDEARQLRELFSRLDSASPWLDSVVPRLRELLVLEDTAALQMEVGVLVRDFPDVRRKHVAAVLDVRGLRGQAARQEILGVVQDLEQSEAEPGLPRQRAFFSELTVAREVRCLPFHLPRLARLSRLRLRRPQPPHPGQAR</sequence>
<proteinExistence type="inferred from homology"/>
<comment type="caution">
    <text evidence="3">The sequence shown here is derived from an EMBL/GenBank/DDBJ whole genome shotgun (WGS) entry which is preliminary data.</text>
</comment>
<dbReference type="PANTHER" id="PTHR21292">
    <property type="entry name" value="EXOCYST COMPLEX COMPONENT SEC6-RELATED"/>
    <property type="match status" value="1"/>
</dbReference>
<evidence type="ECO:0000313" key="4">
    <source>
        <dbReference type="Proteomes" id="UP000555649"/>
    </source>
</evidence>
<keyword evidence="4" id="KW-1185">Reference proteome</keyword>
<feature type="region of interest" description="Disordered" evidence="2">
    <location>
        <begin position="27"/>
        <end position="63"/>
    </location>
</feature>
<dbReference type="InterPro" id="IPR010326">
    <property type="entry name" value="EXOC3/Sec6"/>
</dbReference>
<accession>A0A7L0H8Z9</accession>
<dbReference type="GO" id="GO:0051601">
    <property type="term" value="P:exocyst localization"/>
    <property type="evidence" value="ECO:0007669"/>
    <property type="project" value="TreeGrafter"/>
</dbReference>
<dbReference type="Pfam" id="PF06046">
    <property type="entry name" value="Sec6"/>
    <property type="match status" value="2"/>
</dbReference>
<protein>
    <submittedName>
        <fullName evidence="3">EX3L2 protein</fullName>
    </submittedName>
</protein>
<organism evidence="3 4">
    <name type="scientific">Herpetotheres cachinnans</name>
    <name type="common">Laughing falcon</name>
    <name type="synonym">Falco cachinnans</name>
    <dbReference type="NCBI Taxonomy" id="56343"/>
    <lineage>
        <taxon>Eukaryota</taxon>
        <taxon>Metazoa</taxon>
        <taxon>Chordata</taxon>
        <taxon>Craniata</taxon>
        <taxon>Vertebrata</taxon>
        <taxon>Euteleostomi</taxon>
        <taxon>Archelosauria</taxon>
        <taxon>Archosauria</taxon>
        <taxon>Dinosauria</taxon>
        <taxon>Saurischia</taxon>
        <taxon>Theropoda</taxon>
        <taxon>Coelurosauria</taxon>
        <taxon>Aves</taxon>
        <taxon>Neognathae</taxon>
        <taxon>Neoaves</taxon>
        <taxon>Telluraves</taxon>
        <taxon>Australaves</taxon>
        <taxon>Falconiformes</taxon>
        <taxon>Falconidae</taxon>
        <taxon>Herpetotheres</taxon>
    </lineage>
</organism>
<evidence type="ECO:0000313" key="3">
    <source>
        <dbReference type="EMBL" id="NXK15443.1"/>
    </source>
</evidence>
<dbReference type="InterPro" id="IPR042532">
    <property type="entry name" value="EXOC3/Sec6_C"/>
</dbReference>
<feature type="non-terminal residue" evidence="3">
    <location>
        <position position="742"/>
    </location>
</feature>
<dbReference type="GO" id="GO:0000145">
    <property type="term" value="C:exocyst"/>
    <property type="evidence" value="ECO:0007669"/>
    <property type="project" value="InterPro"/>
</dbReference>
<dbReference type="GO" id="GO:0006887">
    <property type="term" value="P:exocytosis"/>
    <property type="evidence" value="ECO:0007669"/>
    <property type="project" value="InterPro"/>
</dbReference>
<evidence type="ECO:0000256" key="2">
    <source>
        <dbReference type="SAM" id="MobiDB-lite"/>
    </source>
</evidence>
<dbReference type="Gene3D" id="1.10.357.70">
    <property type="entry name" value="Exocyst complex component Sec6, C-terminal domain"/>
    <property type="match status" value="1"/>
</dbReference>
<dbReference type="GO" id="GO:0000149">
    <property type="term" value="F:SNARE binding"/>
    <property type="evidence" value="ECO:0007669"/>
    <property type="project" value="TreeGrafter"/>
</dbReference>
<feature type="compositionally biased region" description="Basic and acidic residues" evidence="2">
    <location>
        <begin position="39"/>
        <end position="59"/>
    </location>
</feature>
<dbReference type="Proteomes" id="UP000555649">
    <property type="component" value="Unassembled WGS sequence"/>
</dbReference>
<dbReference type="AlphaFoldDB" id="A0A7L0H8Z9"/>
<dbReference type="PANTHER" id="PTHR21292:SF7">
    <property type="entry name" value="EXOCYST COMPLEX COMPONENT 3-LIKE 2"/>
    <property type="match status" value="1"/>
</dbReference>
<evidence type="ECO:0000256" key="1">
    <source>
        <dbReference type="ARBA" id="ARBA00009447"/>
    </source>
</evidence>
<comment type="similarity">
    <text evidence="1">Belongs to the SEC6 family.</text>
</comment>
<feature type="non-terminal residue" evidence="3">
    <location>
        <position position="1"/>
    </location>
</feature>
<reference evidence="3 4" key="1">
    <citation type="submission" date="2019-09" db="EMBL/GenBank/DDBJ databases">
        <title>Bird 10,000 Genomes (B10K) Project - Family phase.</title>
        <authorList>
            <person name="Zhang G."/>
        </authorList>
    </citation>
    <scope>NUCLEOTIDE SEQUENCE [LARGE SCALE GENOMIC DNA]</scope>
    <source>
        <strain evidence="3">B10K-DU-005-78</strain>
        <tissue evidence="3">Mixed tissue sample</tissue>
    </source>
</reference>
<name>A0A7L0H8Z9_HERCA</name>
<dbReference type="EMBL" id="VXAJ01001388">
    <property type="protein sequence ID" value="NXK15443.1"/>
    <property type="molecule type" value="Genomic_DNA"/>
</dbReference>
<feature type="region of interest" description="Disordered" evidence="2">
    <location>
        <begin position="85"/>
        <end position="129"/>
    </location>
</feature>